<dbReference type="InterPro" id="IPR031043">
    <property type="entry name" value="Histamin_N_OH"/>
</dbReference>
<dbReference type="InterPro" id="IPR025700">
    <property type="entry name" value="Lys/Orn_oxygenase"/>
</dbReference>
<dbReference type="Gene3D" id="3.50.50.60">
    <property type="entry name" value="FAD/NAD(P)-binding domain"/>
    <property type="match status" value="1"/>
</dbReference>
<evidence type="ECO:0000256" key="6">
    <source>
        <dbReference type="ARBA" id="ARBA00022857"/>
    </source>
</evidence>
<keyword evidence="4" id="KW-0285">Flavoprotein</keyword>
<evidence type="ECO:0000256" key="4">
    <source>
        <dbReference type="ARBA" id="ARBA00022630"/>
    </source>
</evidence>
<dbReference type="Pfam" id="PF13434">
    <property type="entry name" value="Lys_Orn_oxgnase"/>
    <property type="match status" value="1"/>
</dbReference>
<organism evidence="8 9">
    <name type="scientific">Vibrio campbellii (strain ATCC BAA-1116)</name>
    <dbReference type="NCBI Taxonomy" id="2902295"/>
    <lineage>
        <taxon>Bacteria</taxon>
        <taxon>Pseudomonadati</taxon>
        <taxon>Pseudomonadota</taxon>
        <taxon>Gammaproteobacteria</taxon>
        <taxon>Vibrionales</taxon>
        <taxon>Vibrionaceae</taxon>
        <taxon>Vibrio</taxon>
    </lineage>
</organism>
<dbReference type="InterPro" id="IPR036188">
    <property type="entry name" value="FAD/NAD-bd_sf"/>
</dbReference>
<comment type="cofactor">
    <cofactor evidence="1">
        <name>FAD</name>
        <dbReference type="ChEBI" id="CHEBI:57692"/>
    </cofactor>
</comment>
<keyword evidence="6" id="KW-0521">NADP</keyword>
<dbReference type="PATRIC" id="fig|338187.36.peg.2028"/>
<evidence type="ECO:0000256" key="5">
    <source>
        <dbReference type="ARBA" id="ARBA00022827"/>
    </source>
</evidence>
<evidence type="ECO:0000256" key="7">
    <source>
        <dbReference type="ARBA" id="ARBA00023002"/>
    </source>
</evidence>
<comment type="similarity">
    <text evidence="3">Belongs to the lysine N(6)-hydroxylase/L-ornithine N(5)-oxygenase family.</text>
</comment>
<dbReference type="GO" id="GO:0016491">
    <property type="term" value="F:oxidoreductase activity"/>
    <property type="evidence" value="ECO:0007669"/>
    <property type="project" value="UniProtKB-KW"/>
</dbReference>
<keyword evidence="5" id="KW-0274">FAD</keyword>
<comment type="pathway">
    <text evidence="2">Siderophore biosynthesis.</text>
</comment>
<dbReference type="SUPFAM" id="SSF51905">
    <property type="entry name" value="FAD/NAD(P)-binding domain"/>
    <property type="match status" value="2"/>
</dbReference>
<keyword evidence="7" id="KW-0560">Oxidoreductase</keyword>
<dbReference type="KEGG" id="vha:VIBHAR_02102"/>
<reference evidence="8 9" key="1">
    <citation type="submission" date="2007-08" db="EMBL/GenBank/DDBJ databases">
        <authorList>
            <consortium name="The Vibrio harveyi Genome Sequencing Project"/>
            <person name="Bassler B."/>
            <person name="Clifton S.W."/>
            <person name="Fulton L."/>
            <person name="Delehaunty K."/>
            <person name="Fronick C."/>
            <person name="Harrison M."/>
            <person name="Markivic C."/>
            <person name="Fulton R."/>
            <person name="Tin-Wollam A.-M."/>
            <person name="Shah N."/>
            <person name="Pepin K."/>
            <person name="Nash W."/>
            <person name="Thiruvilangam P."/>
            <person name="Bhonagiri V."/>
            <person name="Waters C."/>
            <person name="Tu K.C."/>
            <person name="Irgon J."/>
            <person name="Wilson R.K."/>
        </authorList>
    </citation>
    <scope>NUCLEOTIDE SEQUENCE [LARGE SCALE GENOMIC DNA]</scope>
    <source>
        <strain evidence="9">ATCC BAA-1116 / BB120</strain>
    </source>
</reference>
<evidence type="ECO:0000313" key="8">
    <source>
        <dbReference type="EMBL" id="ABU71067.1"/>
    </source>
</evidence>
<accession>A7MVI9</accession>
<evidence type="ECO:0000256" key="2">
    <source>
        <dbReference type="ARBA" id="ARBA00004924"/>
    </source>
</evidence>
<proteinExistence type="inferred from homology"/>
<evidence type="ECO:0008006" key="10">
    <source>
        <dbReference type="Google" id="ProtNLM"/>
    </source>
</evidence>
<dbReference type="Proteomes" id="UP000008152">
    <property type="component" value="Chromosome I"/>
</dbReference>
<evidence type="ECO:0000313" key="9">
    <source>
        <dbReference type="Proteomes" id="UP000008152"/>
    </source>
</evidence>
<evidence type="ECO:0000256" key="1">
    <source>
        <dbReference type="ARBA" id="ARBA00001974"/>
    </source>
</evidence>
<sequence>MVVLTLPFQRFSPPTIHNVFISYQGEKVNITIKDVVGIGIGPFNLGLAALTAHQPKLDTEFIERRDGFNWHSGMLLPGATLQVPFLADLVTMADPTHPLSYLNYLKQHDRLYQFYYYETFLVPRSEYNHYCQWSAEQLENCTYSENVVGVEYSQENECFKVQSESTDGGIKERYSRNLAIGVGTAPWLPEWASHAAHPLIQHSAKFAHMREELAKCNSVTVVGSGQSAAECVLNLYRDLTDEQIKGGARVNWVTRSAGFHPMEASKLGQECFTPAYMDYFHTLSRQKRRNIVEGQGQLYKGISGYTIADVFDLLYERSIGGREPGLNLYSNCQVNDIEIIDGSDVFAVSCYQSQQEEAFTLHTNAVICATGYTHQWPAWLEALKGSVLAVDEHGDLIVESDFSAQRCDQGVGHVFVQNPEVFQHGVGGPDLGIGAHRNASIINTVLGEEVYRLPKKSAFQTYGTPEAH</sequence>
<name>A7MVI9_VIBC1</name>
<dbReference type="NCBIfam" id="TIGR04439">
    <property type="entry name" value="histamin_N_OH"/>
    <property type="match status" value="1"/>
</dbReference>
<dbReference type="PANTHER" id="PTHR42802">
    <property type="entry name" value="MONOOXYGENASE"/>
    <property type="match status" value="1"/>
</dbReference>
<dbReference type="EMBL" id="CP000789">
    <property type="protein sequence ID" value="ABU71067.1"/>
    <property type="molecule type" value="Genomic_DNA"/>
</dbReference>
<dbReference type="PANTHER" id="PTHR42802:SF1">
    <property type="entry name" value="L-ORNITHINE N(5)-MONOOXYGENASE"/>
    <property type="match status" value="1"/>
</dbReference>
<protein>
    <recommendedName>
        <fullName evidence="10">Histamine N-monooxygenase</fullName>
    </recommendedName>
</protein>
<dbReference type="AlphaFoldDB" id="A7MVI9"/>
<evidence type="ECO:0000256" key="3">
    <source>
        <dbReference type="ARBA" id="ARBA00007588"/>
    </source>
</evidence>
<gene>
    <name evidence="8" type="ordered locus">VIBHAR_02102</name>
</gene>